<dbReference type="Gene3D" id="4.10.400.10">
    <property type="entry name" value="Low-density Lipoprotein Receptor"/>
    <property type="match status" value="1"/>
</dbReference>
<keyword evidence="1" id="KW-0245">EGF-like domain</keyword>
<evidence type="ECO:0000256" key="3">
    <source>
        <dbReference type="PROSITE-ProRule" id="PRU00124"/>
    </source>
</evidence>
<dbReference type="Proteomes" id="UP000683360">
    <property type="component" value="Unassembled WGS sequence"/>
</dbReference>
<sequence length="168" mass="19339">MDSFMTQMAFNNTLVISDLKKMIDDAKEPTTTRVTKLESSTDELLSNLTMMSSKIHKSFKDVEELKSDVSIFFLKRELKCRSENFTCQKQFQCIPASRKCDGVADCSDKSDEEGCCKLEFIRMLKFDGKWGRWIEKPCSVTCGVGSRLRYRKCTNPYLQHDGKTVQEI</sequence>
<name>A0A8S3V3A6_MYTED</name>
<dbReference type="InterPro" id="IPR023415">
    <property type="entry name" value="LDLR_class-A_CS"/>
</dbReference>
<gene>
    <name evidence="4" type="ORF">MEDL_64212</name>
</gene>
<evidence type="ECO:0000256" key="1">
    <source>
        <dbReference type="ARBA" id="ARBA00022536"/>
    </source>
</evidence>
<protein>
    <submittedName>
        <fullName evidence="4">Uncharacterized protein</fullName>
    </submittedName>
</protein>
<dbReference type="Pfam" id="PF00057">
    <property type="entry name" value="Ldl_recept_a"/>
    <property type="match status" value="1"/>
</dbReference>
<dbReference type="Pfam" id="PF00090">
    <property type="entry name" value="TSP_1"/>
    <property type="match status" value="1"/>
</dbReference>
<dbReference type="PROSITE" id="PS50092">
    <property type="entry name" value="TSP1"/>
    <property type="match status" value="1"/>
</dbReference>
<feature type="disulfide bond" evidence="3">
    <location>
        <begin position="100"/>
        <end position="115"/>
    </location>
</feature>
<dbReference type="CDD" id="cd00112">
    <property type="entry name" value="LDLa"/>
    <property type="match status" value="1"/>
</dbReference>
<organism evidence="4 5">
    <name type="scientific">Mytilus edulis</name>
    <name type="common">Blue mussel</name>
    <dbReference type="NCBI Taxonomy" id="6550"/>
    <lineage>
        <taxon>Eukaryota</taxon>
        <taxon>Metazoa</taxon>
        <taxon>Spiralia</taxon>
        <taxon>Lophotrochozoa</taxon>
        <taxon>Mollusca</taxon>
        <taxon>Bivalvia</taxon>
        <taxon>Autobranchia</taxon>
        <taxon>Pteriomorphia</taxon>
        <taxon>Mytilida</taxon>
        <taxon>Mytiloidea</taxon>
        <taxon>Mytilidae</taxon>
        <taxon>Mytilinae</taxon>
        <taxon>Mytilus</taxon>
    </lineage>
</organism>
<dbReference type="Gene3D" id="2.20.100.10">
    <property type="entry name" value="Thrombospondin type-1 (TSP1) repeat"/>
    <property type="match status" value="1"/>
</dbReference>
<dbReference type="InterPro" id="IPR036055">
    <property type="entry name" value="LDL_receptor-like_sf"/>
</dbReference>
<evidence type="ECO:0000313" key="4">
    <source>
        <dbReference type="EMBL" id="CAG2252646.1"/>
    </source>
</evidence>
<comment type="caution">
    <text evidence="4">The sequence shown here is derived from an EMBL/GenBank/DDBJ whole genome shotgun (WGS) entry which is preliminary data.</text>
</comment>
<evidence type="ECO:0000256" key="2">
    <source>
        <dbReference type="ARBA" id="ARBA00023157"/>
    </source>
</evidence>
<comment type="caution">
    <text evidence="3">Lacks conserved residue(s) required for the propagation of feature annotation.</text>
</comment>
<dbReference type="SMART" id="SM00192">
    <property type="entry name" value="LDLa"/>
    <property type="match status" value="1"/>
</dbReference>
<dbReference type="PROSITE" id="PS50068">
    <property type="entry name" value="LDLRA_2"/>
    <property type="match status" value="1"/>
</dbReference>
<dbReference type="SUPFAM" id="SSF82895">
    <property type="entry name" value="TSP-1 type 1 repeat"/>
    <property type="match status" value="1"/>
</dbReference>
<reference evidence="4" key="1">
    <citation type="submission" date="2021-03" db="EMBL/GenBank/DDBJ databases">
        <authorList>
            <person name="Bekaert M."/>
        </authorList>
    </citation>
    <scope>NUCLEOTIDE SEQUENCE</scope>
</reference>
<dbReference type="InterPro" id="IPR000884">
    <property type="entry name" value="TSP1_rpt"/>
</dbReference>
<dbReference type="AlphaFoldDB" id="A0A8S3V3A6"/>
<dbReference type="OrthoDB" id="6022531at2759"/>
<dbReference type="InterPro" id="IPR002172">
    <property type="entry name" value="LDrepeatLR_classA_rpt"/>
</dbReference>
<dbReference type="InterPro" id="IPR036383">
    <property type="entry name" value="TSP1_rpt_sf"/>
</dbReference>
<accession>A0A8S3V3A6</accession>
<proteinExistence type="predicted"/>
<keyword evidence="2 3" id="KW-1015">Disulfide bond</keyword>
<keyword evidence="5" id="KW-1185">Reference proteome</keyword>
<dbReference type="SUPFAM" id="SSF57424">
    <property type="entry name" value="LDL receptor-like module"/>
    <property type="match status" value="1"/>
</dbReference>
<dbReference type="EMBL" id="CAJPWZ010003127">
    <property type="protein sequence ID" value="CAG2252646.1"/>
    <property type="molecule type" value="Genomic_DNA"/>
</dbReference>
<dbReference type="PROSITE" id="PS01209">
    <property type="entry name" value="LDLRA_1"/>
    <property type="match status" value="1"/>
</dbReference>
<evidence type="ECO:0000313" key="5">
    <source>
        <dbReference type="Proteomes" id="UP000683360"/>
    </source>
</evidence>